<dbReference type="InterPro" id="IPR021436">
    <property type="entry name" value="DUF3085"/>
</dbReference>
<gene>
    <name evidence="1" type="ORF">PSAKL28_30270</name>
</gene>
<evidence type="ECO:0000313" key="2">
    <source>
        <dbReference type="Proteomes" id="UP000028931"/>
    </source>
</evidence>
<reference evidence="1 2" key="1">
    <citation type="submission" date="2014-07" db="EMBL/GenBank/DDBJ databases">
        <authorList>
            <person name="Lee K."/>
            <person name="Lim J.Y."/>
            <person name="Hwang I."/>
        </authorList>
    </citation>
    <scope>NUCLEOTIDE SEQUENCE [LARGE SCALE GENOMIC DNA]</scope>
    <source>
        <strain evidence="1 2">KL28</strain>
    </source>
</reference>
<protein>
    <recommendedName>
        <fullName evidence="3">DUF3085 domain-containing protein</fullName>
    </recommendedName>
</protein>
<dbReference type="eggNOG" id="ENOG502ZBYI">
    <property type="taxonomic scope" value="Bacteria"/>
</dbReference>
<organism evidence="1 2">
    <name type="scientific">Pseudomonas alkylphenolica</name>
    <dbReference type="NCBI Taxonomy" id="237609"/>
    <lineage>
        <taxon>Bacteria</taxon>
        <taxon>Pseudomonadati</taxon>
        <taxon>Pseudomonadota</taxon>
        <taxon>Gammaproteobacteria</taxon>
        <taxon>Pseudomonadales</taxon>
        <taxon>Pseudomonadaceae</taxon>
        <taxon>Pseudomonas</taxon>
    </lineage>
</organism>
<dbReference type="Pfam" id="PF11284">
    <property type="entry name" value="DUF3085"/>
    <property type="match status" value="1"/>
</dbReference>
<dbReference type="KEGG" id="palk:PSAKL28_30270"/>
<name>A0A077FE64_9PSED</name>
<dbReference type="HOGENOM" id="CLU_165361_0_0_6"/>
<dbReference type="AlphaFoldDB" id="A0A077FE64"/>
<dbReference type="Proteomes" id="UP000028931">
    <property type="component" value="Chromosome"/>
</dbReference>
<accession>A0A077FE64</accession>
<evidence type="ECO:0000313" key="1">
    <source>
        <dbReference type="EMBL" id="AIL62214.1"/>
    </source>
</evidence>
<proteinExistence type="predicted"/>
<evidence type="ECO:0008006" key="3">
    <source>
        <dbReference type="Google" id="ProtNLM"/>
    </source>
</evidence>
<dbReference type="EMBL" id="CP009048">
    <property type="protein sequence ID" value="AIL62214.1"/>
    <property type="molecule type" value="Genomic_DNA"/>
</dbReference>
<sequence length="124" mass="13806">MEITMLRFKGKNLRPVLAEAIAHKGRLILAKDHGVYFLAEFGERTPDGQQKMLAYAVGCDPDTDPFDNWWELARTELGGDDFGEYLDPHDAVFTRILNSEDDLELSATPIQLSLRAVASKPGKG</sequence>